<sequence>MHYEMFFNSFQVLSRTHLTVWG</sequence>
<accession>A0A0E9VMS3</accession>
<evidence type="ECO:0000313" key="1">
    <source>
        <dbReference type="EMBL" id="JAH79424.1"/>
    </source>
</evidence>
<dbReference type="EMBL" id="GBXM01029153">
    <property type="protein sequence ID" value="JAH79424.1"/>
    <property type="molecule type" value="Transcribed_RNA"/>
</dbReference>
<proteinExistence type="predicted"/>
<reference evidence="1" key="2">
    <citation type="journal article" date="2015" name="Fish Shellfish Immunol.">
        <title>Early steps in the European eel (Anguilla anguilla)-Vibrio vulnificus interaction in the gills: Role of the RtxA13 toxin.</title>
        <authorList>
            <person name="Callol A."/>
            <person name="Pajuelo D."/>
            <person name="Ebbesson L."/>
            <person name="Teles M."/>
            <person name="MacKenzie S."/>
            <person name="Amaro C."/>
        </authorList>
    </citation>
    <scope>NUCLEOTIDE SEQUENCE</scope>
</reference>
<name>A0A0E9VMS3_ANGAN</name>
<reference evidence="1" key="1">
    <citation type="submission" date="2014-11" db="EMBL/GenBank/DDBJ databases">
        <authorList>
            <person name="Amaro Gonzalez C."/>
        </authorList>
    </citation>
    <scope>NUCLEOTIDE SEQUENCE</scope>
</reference>
<organism evidence="1">
    <name type="scientific">Anguilla anguilla</name>
    <name type="common">European freshwater eel</name>
    <name type="synonym">Muraena anguilla</name>
    <dbReference type="NCBI Taxonomy" id="7936"/>
    <lineage>
        <taxon>Eukaryota</taxon>
        <taxon>Metazoa</taxon>
        <taxon>Chordata</taxon>
        <taxon>Craniata</taxon>
        <taxon>Vertebrata</taxon>
        <taxon>Euteleostomi</taxon>
        <taxon>Actinopterygii</taxon>
        <taxon>Neopterygii</taxon>
        <taxon>Teleostei</taxon>
        <taxon>Anguilliformes</taxon>
        <taxon>Anguillidae</taxon>
        <taxon>Anguilla</taxon>
    </lineage>
</organism>
<dbReference type="AlphaFoldDB" id="A0A0E9VMS3"/>
<protein>
    <submittedName>
        <fullName evidence="1">Uncharacterized protein</fullName>
    </submittedName>
</protein>